<dbReference type="Proteomes" id="UP000310334">
    <property type="component" value="Unassembled WGS sequence"/>
</dbReference>
<evidence type="ECO:0000313" key="2">
    <source>
        <dbReference type="Proteomes" id="UP000310334"/>
    </source>
</evidence>
<dbReference type="OrthoDB" id="1645744at2"/>
<name>A0A4S4BY19_9BACI</name>
<sequence>MIHKSYVYILLTDTGTLFTKSIKKYTKAPYNHASISFDPELNDMYSFGRKKPNNPMQGGFVKEDIFTGTYSKYPNTTCVIYKLEVTDRDIEKMKRVLNIFIKNQNKFLYNLIGVLGVSINEPVEFSNSYFCSQFVAEVFHRSGIKLWNKLPALVTPDDFRKNEQLLFVYEGKLFDYEPIKKRIK</sequence>
<dbReference type="RefSeq" id="WP_136353659.1">
    <property type="nucleotide sequence ID" value="NZ_CP046266.1"/>
</dbReference>
<dbReference type="EMBL" id="SSNT01000007">
    <property type="protein sequence ID" value="THF80134.1"/>
    <property type="molecule type" value="Genomic_DNA"/>
</dbReference>
<dbReference type="AlphaFoldDB" id="A0A4S4BY19"/>
<protein>
    <recommendedName>
        <fullName evidence="3">Permuted papain-like amidase YaeF/Yiix C92 family enzyme</fullName>
    </recommendedName>
</protein>
<accession>A0A4S4BY19</accession>
<proteinExistence type="predicted"/>
<comment type="caution">
    <text evidence="1">The sequence shown here is derived from an EMBL/GenBank/DDBJ whole genome shotgun (WGS) entry which is preliminary data.</text>
</comment>
<evidence type="ECO:0000313" key="1">
    <source>
        <dbReference type="EMBL" id="THF80134.1"/>
    </source>
</evidence>
<dbReference type="SUPFAM" id="SSF54001">
    <property type="entry name" value="Cysteine proteinases"/>
    <property type="match status" value="1"/>
</dbReference>
<dbReference type="Gene3D" id="3.90.1720.10">
    <property type="entry name" value="endopeptidase domain like (from Nostoc punctiforme)"/>
    <property type="match status" value="1"/>
</dbReference>
<gene>
    <name evidence="1" type="ORF">E6W99_10700</name>
</gene>
<evidence type="ECO:0008006" key="3">
    <source>
        <dbReference type="Google" id="ProtNLM"/>
    </source>
</evidence>
<dbReference type="InterPro" id="IPR038765">
    <property type="entry name" value="Papain-like_cys_pep_sf"/>
</dbReference>
<reference evidence="1 2" key="1">
    <citation type="submission" date="2019-04" db="EMBL/GenBank/DDBJ databases">
        <title>Bacillus sediminilitoris sp. nov., isolated from a tidal flat sediment on the East China Sea.</title>
        <authorList>
            <person name="Wei Y."/>
            <person name="Mao H."/>
            <person name="Fang J."/>
        </authorList>
    </citation>
    <scope>NUCLEOTIDE SEQUENCE [LARGE SCALE GENOMIC DNA]</scope>
    <source>
        <strain evidence="1 2">DSL-17</strain>
    </source>
</reference>
<organism evidence="1 2">
    <name type="scientific">Metabacillus sediminilitoris</name>
    <dbReference type="NCBI Taxonomy" id="2567941"/>
    <lineage>
        <taxon>Bacteria</taxon>
        <taxon>Bacillati</taxon>
        <taxon>Bacillota</taxon>
        <taxon>Bacilli</taxon>
        <taxon>Bacillales</taxon>
        <taxon>Bacillaceae</taxon>
        <taxon>Metabacillus</taxon>
    </lineage>
</organism>
<keyword evidence="2" id="KW-1185">Reference proteome</keyword>